<dbReference type="AlphaFoldDB" id="A0A821ST87"/>
<comment type="cofactor">
    <cofactor evidence="2">
        <name>Ca(2+)</name>
        <dbReference type="ChEBI" id="CHEBI:29108"/>
    </cofactor>
</comment>
<dbReference type="OrthoDB" id="444338at2759"/>
<comment type="caution">
    <text evidence="4">The sequence shown here is derived from an EMBL/GenBank/DDBJ whole genome shotgun (WGS) entry which is preliminary data.</text>
</comment>
<comment type="function">
    <text evidence="2">May mediate accelerated ATP-independent bidirectional transbilayer migration of phospholipids upon binding calcium ions that results in a loss of phospholipid asymmetry in the plasma membrane.</text>
</comment>
<evidence type="ECO:0000313" key="5">
    <source>
        <dbReference type="Proteomes" id="UP000663880"/>
    </source>
</evidence>
<organism evidence="4 5">
    <name type="scientific">Pieris macdunnoughi</name>
    <dbReference type="NCBI Taxonomy" id="345717"/>
    <lineage>
        <taxon>Eukaryota</taxon>
        <taxon>Metazoa</taxon>
        <taxon>Ecdysozoa</taxon>
        <taxon>Arthropoda</taxon>
        <taxon>Hexapoda</taxon>
        <taxon>Insecta</taxon>
        <taxon>Pterygota</taxon>
        <taxon>Neoptera</taxon>
        <taxon>Endopterygota</taxon>
        <taxon>Lepidoptera</taxon>
        <taxon>Glossata</taxon>
        <taxon>Ditrysia</taxon>
        <taxon>Papilionoidea</taxon>
        <taxon>Pieridae</taxon>
        <taxon>Pierinae</taxon>
        <taxon>Pieris</taxon>
    </lineage>
</organism>
<reference evidence="4" key="1">
    <citation type="submission" date="2021-02" db="EMBL/GenBank/DDBJ databases">
        <authorList>
            <person name="Steward A R."/>
        </authorList>
    </citation>
    <scope>NUCLEOTIDE SEQUENCE</scope>
</reference>
<sequence>MASDITRGRDNPSVTQDDGSYLRTSSERIISNQPQSNSNRNSHLRAQLSVSTEAWNTRNVSPLRPMHGLDFLTGVSTLHIQQTVDISHLTSNIKSENLYTIKIPNGLTLYLASESSTKTQRLLCGVGRAFTMQIHDNTRQSVMLMERRLAAASCCFPCRLQEMQVITPPGNYIGRVQQQWTWVVPFYLVRNVNDEVIYVIEGPSSIDNRNMILGHFKILSSDFLREVGKISHRWEGDVNSFVTAIEFPHCASDPKQKALLLAATFLLEYTYFERAKTSCLRFNCC</sequence>
<gene>
    <name evidence="4" type="ORF">PMACD_LOCUS8075</name>
</gene>
<proteinExistence type="inferred from homology"/>
<dbReference type="EMBL" id="CAJOBZ010000020">
    <property type="protein sequence ID" value="CAF4862992.1"/>
    <property type="molecule type" value="Genomic_DNA"/>
</dbReference>
<feature type="compositionally biased region" description="Basic and acidic residues" evidence="3">
    <location>
        <begin position="1"/>
        <end position="10"/>
    </location>
</feature>
<keyword evidence="2" id="KW-0449">Lipoprotein</keyword>
<keyword evidence="5" id="KW-1185">Reference proteome</keyword>
<dbReference type="GO" id="GO:0005886">
    <property type="term" value="C:plasma membrane"/>
    <property type="evidence" value="ECO:0007669"/>
    <property type="project" value="TreeGrafter"/>
</dbReference>
<dbReference type="Proteomes" id="UP000663880">
    <property type="component" value="Unassembled WGS sequence"/>
</dbReference>
<dbReference type="PANTHER" id="PTHR23248:SF4">
    <property type="entry name" value="PHOSPHOLIPID SCRAMBLASE"/>
    <property type="match status" value="1"/>
</dbReference>
<evidence type="ECO:0000256" key="2">
    <source>
        <dbReference type="RuleBase" id="RU363116"/>
    </source>
</evidence>
<dbReference type="InterPro" id="IPR005552">
    <property type="entry name" value="Scramblase"/>
</dbReference>
<evidence type="ECO:0000256" key="1">
    <source>
        <dbReference type="ARBA" id="ARBA00005350"/>
    </source>
</evidence>
<keyword evidence="2" id="KW-0564">Palmitate</keyword>
<keyword evidence="2" id="KW-0106">Calcium</keyword>
<dbReference type="Pfam" id="PF03803">
    <property type="entry name" value="Scramblase"/>
    <property type="match status" value="1"/>
</dbReference>
<evidence type="ECO:0000313" key="4">
    <source>
        <dbReference type="EMBL" id="CAF4862992.1"/>
    </source>
</evidence>
<feature type="compositionally biased region" description="Polar residues" evidence="3">
    <location>
        <begin position="12"/>
        <end position="22"/>
    </location>
</feature>
<feature type="region of interest" description="Disordered" evidence="3">
    <location>
        <begin position="1"/>
        <end position="22"/>
    </location>
</feature>
<protein>
    <recommendedName>
        <fullName evidence="2">Phospholipid scramblase</fullName>
    </recommendedName>
</protein>
<dbReference type="PANTHER" id="PTHR23248">
    <property type="entry name" value="PHOSPHOLIPID SCRAMBLASE-RELATED"/>
    <property type="match status" value="1"/>
</dbReference>
<dbReference type="GO" id="GO:0017128">
    <property type="term" value="F:phospholipid scramblase activity"/>
    <property type="evidence" value="ECO:0007669"/>
    <property type="project" value="InterPro"/>
</dbReference>
<name>A0A821ST87_9NEOP</name>
<accession>A0A821ST87</accession>
<evidence type="ECO:0000256" key="3">
    <source>
        <dbReference type="SAM" id="MobiDB-lite"/>
    </source>
</evidence>
<comment type="similarity">
    <text evidence="1 2">Belongs to the phospholipid scramblase family.</text>
</comment>